<feature type="domain" description="Sugar phosphate transporter" evidence="6">
    <location>
        <begin position="38"/>
        <end position="114"/>
    </location>
</feature>
<keyword evidence="3 5" id="KW-1133">Transmembrane helix</keyword>
<feature type="transmembrane region" description="Helical" evidence="5">
    <location>
        <begin position="42"/>
        <end position="63"/>
    </location>
</feature>
<dbReference type="Proteomes" id="UP001211065">
    <property type="component" value="Unassembled WGS sequence"/>
</dbReference>
<dbReference type="InterPro" id="IPR037185">
    <property type="entry name" value="EmrE-like"/>
</dbReference>
<dbReference type="InterPro" id="IPR050186">
    <property type="entry name" value="TPT_transporter"/>
</dbReference>
<dbReference type="PANTHER" id="PTHR11132">
    <property type="entry name" value="SOLUTE CARRIER FAMILY 35"/>
    <property type="match status" value="1"/>
</dbReference>
<reference evidence="7" key="1">
    <citation type="submission" date="2020-05" db="EMBL/GenBank/DDBJ databases">
        <title>Phylogenomic resolution of chytrid fungi.</title>
        <authorList>
            <person name="Stajich J.E."/>
            <person name="Amses K."/>
            <person name="Simmons R."/>
            <person name="Seto K."/>
            <person name="Myers J."/>
            <person name="Bonds A."/>
            <person name="Quandt C.A."/>
            <person name="Barry K."/>
            <person name="Liu P."/>
            <person name="Grigoriev I."/>
            <person name="Longcore J.E."/>
            <person name="James T.Y."/>
        </authorList>
    </citation>
    <scope>NUCLEOTIDE SEQUENCE</scope>
    <source>
        <strain evidence="7">JEL0476</strain>
    </source>
</reference>
<evidence type="ECO:0000256" key="1">
    <source>
        <dbReference type="ARBA" id="ARBA00004141"/>
    </source>
</evidence>
<dbReference type="SUPFAM" id="SSF103481">
    <property type="entry name" value="Multidrug resistance efflux transporter EmrE"/>
    <property type="match status" value="1"/>
</dbReference>
<dbReference type="InterPro" id="IPR004853">
    <property type="entry name" value="Sugar_P_trans_dom"/>
</dbReference>
<dbReference type="Pfam" id="PF03151">
    <property type="entry name" value="TPT"/>
    <property type="match status" value="1"/>
</dbReference>
<keyword evidence="8" id="KW-1185">Reference proteome</keyword>
<evidence type="ECO:0000256" key="5">
    <source>
        <dbReference type="SAM" id="Phobius"/>
    </source>
</evidence>
<evidence type="ECO:0000256" key="4">
    <source>
        <dbReference type="ARBA" id="ARBA00023136"/>
    </source>
</evidence>
<proteinExistence type="predicted"/>
<name>A0AAD5XZC3_9FUNG</name>
<keyword evidence="2 5" id="KW-0812">Transmembrane</keyword>
<gene>
    <name evidence="7" type="ORF">HK099_004844</name>
</gene>
<evidence type="ECO:0000256" key="2">
    <source>
        <dbReference type="ARBA" id="ARBA00022692"/>
    </source>
</evidence>
<sequence>MIEFVYGDEASLFSNKEIIANELTGELGYKNLSAGTYLDLKVFILGSLVTGVFGFLINVAGFLQIKVTSPVSHMISSAVRGVIQTILAIMIFGDSVTEAVVIGTVLILTGSSLYTLFKSWEQKSEFRLTQNELNKKDSSRLV</sequence>
<protein>
    <recommendedName>
        <fullName evidence="6">Sugar phosphate transporter domain-containing protein</fullName>
    </recommendedName>
</protein>
<evidence type="ECO:0000313" key="8">
    <source>
        <dbReference type="Proteomes" id="UP001211065"/>
    </source>
</evidence>
<comment type="caution">
    <text evidence="7">The sequence shown here is derived from an EMBL/GenBank/DDBJ whole genome shotgun (WGS) entry which is preliminary data.</text>
</comment>
<dbReference type="GO" id="GO:0016020">
    <property type="term" value="C:membrane"/>
    <property type="evidence" value="ECO:0007669"/>
    <property type="project" value="UniProtKB-SubCell"/>
</dbReference>
<dbReference type="EMBL" id="JADGJW010000356">
    <property type="protein sequence ID" value="KAJ3218995.1"/>
    <property type="molecule type" value="Genomic_DNA"/>
</dbReference>
<accession>A0AAD5XZC3</accession>
<organism evidence="7 8">
    <name type="scientific">Clydaea vesicula</name>
    <dbReference type="NCBI Taxonomy" id="447962"/>
    <lineage>
        <taxon>Eukaryota</taxon>
        <taxon>Fungi</taxon>
        <taxon>Fungi incertae sedis</taxon>
        <taxon>Chytridiomycota</taxon>
        <taxon>Chytridiomycota incertae sedis</taxon>
        <taxon>Chytridiomycetes</taxon>
        <taxon>Lobulomycetales</taxon>
        <taxon>Lobulomycetaceae</taxon>
        <taxon>Clydaea</taxon>
    </lineage>
</organism>
<dbReference type="AlphaFoldDB" id="A0AAD5XZC3"/>
<evidence type="ECO:0000256" key="3">
    <source>
        <dbReference type="ARBA" id="ARBA00022989"/>
    </source>
</evidence>
<comment type="subcellular location">
    <subcellularLocation>
        <location evidence="1">Membrane</location>
        <topology evidence="1">Multi-pass membrane protein</topology>
    </subcellularLocation>
</comment>
<keyword evidence="4 5" id="KW-0472">Membrane</keyword>
<evidence type="ECO:0000259" key="6">
    <source>
        <dbReference type="Pfam" id="PF03151"/>
    </source>
</evidence>
<evidence type="ECO:0000313" key="7">
    <source>
        <dbReference type="EMBL" id="KAJ3218995.1"/>
    </source>
</evidence>